<dbReference type="AlphaFoldDB" id="E6Q4T0"/>
<dbReference type="EMBL" id="CABO01000031">
    <property type="protein sequence ID" value="CBI02191.1"/>
    <property type="molecule type" value="Genomic_DNA"/>
</dbReference>
<dbReference type="PANTHER" id="PTHR42792">
    <property type="entry name" value="FLAGELLIN"/>
    <property type="match status" value="1"/>
</dbReference>
<dbReference type="InterPro" id="IPR046358">
    <property type="entry name" value="Flagellin_C"/>
</dbReference>
<gene>
    <name evidence="4" type="ORF">CARN4_0916</name>
</gene>
<dbReference type="PRINTS" id="PR00207">
    <property type="entry name" value="FLAGELLIN"/>
</dbReference>
<evidence type="ECO:0000313" key="4">
    <source>
        <dbReference type="EMBL" id="CBI02191.1"/>
    </source>
</evidence>
<evidence type="ECO:0000256" key="1">
    <source>
        <dbReference type="ARBA" id="ARBA00023143"/>
    </source>
</evidence>
<evidence type="ECO:0000259" key="2">
    <source>
        <dbReference type="Pfam" id="PF00669"/>
    </source>
</evidence>
<keyword evidence="1" id="KW-0975">Bacterial flagellum</keyword>
<dbReference type="Pfam" id="PF00669">
    <property type="entry name" value="Flagellin_N"/>
    <property type="match status" value="1"/>
</dbReference>
<organism evidence="4">
    <name type="scientific">mine drainage metagenome</name>
    <dbReference type="NCBI Taxonomy" id="410659"/>
    <lineage>
        <taxon>unclassified sequences</taxon>
        <taxon>metagenomes</taxon>
        <taxon>ecological metagenomes</taxon>
    </lineage>
</organism>
<comment type="caution">
    <text evidence="4">The sequence shown here is derived from an EMBL/GenBank/DDBJ whole genome shotgun (WGS) entry which is preliminary data.</text>
</comment>
<sequence length="631" mass="64245">MSFSFSLASNGAANAARSALDNTTEQLTNEARQLASGLRINSAADDPSGLAISQSLVARVNGFERARGNVQSAADAVNVADGALASVTDILTRIRTLAVEASSSIESTGDRANLQAEVSQLLLEIDRISQSVNFNGQPLLDGSHAGFVPAVAASVTVQANSVLATNAGPPGSNFGDLVANVQTIPAYQRPIYYNAVTQNVPASTAPQTVTVGSTVGLLPGDTLVPAGYNGPAIQVLGVNAATDSITAIFPQALSNGAQIRNDVNGSLANAVTPGENVVSITGTAQPLYVGQQLQLPFPPNPEVVTVQQVLGPTTFVADFTYAHSAGDYIGSSHFDGIAGGSGPGAYTITYGTVSNPSPPGQQVDIIDAGNFPAGVYIGTVLSYTSTSYTLSLPTAFPSGAYALAPVGNGTVSNTYDGSIKLQVVNTGVSIAVQESFYNTATQQQATSATLLAPGSTSALFDGVSITLGSFTSADLGSTAYVKALQATAAQENPEAPALELLAGASEGETVALSLPAVTTQQLRVATISLVAGAGSDPTLAAEDAIGQSDFAIQSVLAERAGLGAFSVRLREDESNDALAALNLQASVSSIRDLQVGAATTRFTQTRIEEQVGTAVLAQANALPETFLALFR</sequence>
<accession>E6Q4T0</accession>
<keyword evidence="4" id="KW-0969">Cilium</keyword>
<dbReference type="PANTHER" id="PTHR42792:SF2">
    <property type="entry name" value="FLAGELLIN"/>
    <property type="match status" value="1"/>
</dbReference>
<dbReference type="Gene3D" id="6.10.10.10">
    <property type="entry name" value="Flagellar export chaperone, C-terminal domain"/>
    <property type="match status" value="1"/>
</dbReference>
<dbReference type="InterPro" id="IPR001029">
    <property type="entry name" value="Flagellin_N"/>
</dbReference>
<keyword evidence="4" id="KW-0282">Flagellum</keyword>
<evidence type="ECO:0000259" key="3">
    <source>
        <dbReference type="Pfam" id="PF00700"/>
    </source>
</evidence>
<dbReference type="InterPro" id="IPR042187">
    <property type="entry name" value="Flagellin_C_sub2"/>
</dbReference>
<dbReference type="Gene3D" id="3.30.70.2120">
    <property type="match status" value="1"/>
</dbReference>
<proteinExistence type="predicted"/>
<dbReference type="GO" id="GO:0009288">
    <property type="term" value="C:bacterial-type flagellum"/>
    <property type="evidence" value="ECO:0007669"/>
    <property type="project" value="InterPro"/>
</dbReference>
<keyword evidence="4" id="KW-0966">Cell projection</keyword>
<dbReference type="Pfam" id="PF00700">
    <property type="entry name" value="Flagellin_C"/>
    <property type="match status" value="1"/>
</dbReference>
<feature type="domain" description="Flagellin C-terminal" evidence="3">
    <location>
        <begin position="549"/>
        <end position="629"/>
    </location>
</feature>
<dbReference type="GO" id="GO:0005198">
    <property type="term" value="F:structural molecule activity"/>
    <property type="evidence" value="ECO:0007669"/>
    <property type="project" value="InterPro"/>
</dbReference>
<dbReference type="Gene3D" id="1.20.1330.10">
    <property type="entry name" value="f41 fragment of flagellin, N-terminal domain"/>
    <property type="match status" value="2"/>
</dbReference>
<dbReference type="SUPFAM" id="SSF64518">
    <property type="entry name" value="Phase 1 flagellin"/>
    <property type="match status" value="1"/>
</dbReference>
<reference evidence="4" key="1">
    <citation type="submission" date="2009-10" db="EMBL/GenBank/DDBJ databases">
        <title>Diversity of trophic interactions inside an arsenic-rich microbial ecosystem.</title>
        <authorList>
            <person name="Bertin P.N."/>
            <person name="Heinrich-Salmeron A."/>
            <person name="Pelletier E."/>
            <person name="Goulhen-Chollet F."/>
            <person name="Arsene-Ploetze F."/>
            <person name="Gallien S."/>
            <person name="Calteau A."/>
            <person name="Vallenet D."/>
            <person name="Casiot C."/>
            <person name="Chane-Woon-Ming B."/>
            <person name="Giloteaux L."/>
            <person name="Barakat M."/>
            <person name="Bonnefoy V."/>
            <person name="Bruneel O."/>
            <person name="Chandler M."/>
            <person name="Cleiss J."/>
            <person name="Duran R."/>
            <person name="Elbaz-Poulichet F."/>
            <person name="Fonknechten N."/>
            <person name="Lauga B."/>
            <person name="Mornico D."/>
            <person name="Ortet P."/>
            <person name="Schaeffer C."/>
            <person name="Siguier P."/>
            <person name="Alexander Thil Smith A."/>
            <person name="Van Dorsselaer A."/>
            <person name="Weissenbach J."/>
            <person name="Medigue C."/>
            <person name="Le Paslier D."/>
        </authorList>
    </citation>
    <scope>NUCLEOTIDE SEQUENCE</scope>
</reference>
<name>E6Q4T0_9ZZZZ</name>
<protein>
    <submittedName>
        <fullName evidence="4">Putative flagellin Fla</fullName>
    </submittedName>
</protein>
<dbReference type="InterPro" id="IPR001492">
    <property type="entry name" value="Flagellin"/>
</dbReference>
<feature type="domain" description="Flagellin N-terminal" evidence="2">
    <location>
        <begin position="9"/>
        <end position="143"/>
    </location>
</feature>